<proteinExistence type="predicted"/>
<dbReference type="InterPro" id="IPR036249">
    <property type="entry name" value="Thioredoxin-like_sf"/>
</dbReference>
<gene>
    <name evidence="2" type="ORF">PHLGIDRAFT_70589</name>
</gene>
<protein>
    <recommendedName>
        <fullName evidence="1">GST N-terminal domain-containing protein</fullName>
    </recommendedName>
</protein>
<reference evidence="2 3" key="1">
    <citation type="journal article" date="2014" name="PLoS Genet.">
        <title>Analysis of the Phlebiopsis gigantea genome, transcriptome and secretome provides insight into its pioneer colonization strategies of wood.</title>
        <authorList>
            <person name="Hori C."/>
            <person name="Ishida T."/>
            <person name="Igarashi K."/>
            <person name="Samejima M."/>
            <person name="Suzuki H."/>
            <person name="Master E."/>
            <person name="Ferreira P."/>
            <person name="Ruiz-Duenas F.J."/>
            <person name="Held B."/>
            <person name="Canessa P."/>
            <person name="Larrondo L.F."/>
            <person name="Schmoll M."/>
            <person name="Druzhinina I.S."/>
            <person name="Kubicek C.P."/>
            <person name="Gaskell J.A."/>
            <person name="Kersten P."/>
            <person name="St John F."/>
            <person name="Glasner J."/>
            <person name="Sabat G."/>
            <person name="Splinter BonDurant S."/>
            <person name="Syed K."/>
            <person name="Yadav J."/>
            <person name="Mgbeahuruike A.C."/>
            <person name="Kovalchuk A."/>
            <person name="Asiegbu F.O."/>
            <person name="Lackner G."/>
            <person name="Hoffmeister D."/>
            <person name="Rencoret J."/>
            <person name="Gutierrez A."/>
            <person name="Sun H."/>
            <person name="Lindquist E."/>
            <person name="Barry K."/>
            <person name="Riley R."/>
            <person name="Grigoriev I.V."/>
            <person name="Henrissat B."/>
            <person name="Kues U."/>
            <person name="Berka R.M."/>
            <person name="Martinez A.T."/>
            <person name="Covert S.F."/>
            <person name="Blanchette R.A."/>
            <person name="Cullen D."/>
        </authorList>
    </citation>
    <scope>NUCLEOTIDE SEQUENCE [LARGE SCALE GENOMIC DNA]</scope>
    <source>
        <strain evidence="2 3">11061_1 CR5-6</strain>
    </source>
</reference>
<feature type="non-terminal residue" evidence="2">
    <location>
        <position position="120"/>
    </location>
</feature>
<evidence type="ECO:0000313" key="2">
    <source>
        <dbReference type="EMBL" id="KIP07685.1"/>
    </source>
</evidence>
<evidence type="ECO:0000313" key="3">
    <source>
        <dbReference type="Proteomes" id="UP000053257"/>
    </source>
</evidence>
<sequence length="120" mass="13477">MSEIQPIVLYDIPSKDKQPVSPNTWKVRYALNYKGLPHTTEWIEYPDIEDTLRALDAPHTSTWPDGRPYYTLPMIFDPNTQRRVVDSAAIAKYLDTAYPATPALFPAGTDALQAAVLDAL</sequence>
<dbReference type="Proteomes" id="UP000053257">
    <property type="component" value="Unassembled WGS sequence"/>
</dbReference>
<dbReference type="Pfam" id="PF13409">
    <property type="entry name" value="GST_N_2"/>
    <property type="match status" value="1"/>
</dbReference>
<evidence type="ECO:0000259" key="1">
    <source>
        <dbReference type="PROSITE" id="PS50404"/>
    </source>
</evidence>
<dbReference type="Gene3D" id="3.40.30.10">
    <property type="entry name" value="Glutaredoxin"/>
    <property type="match status" value="1"/>
</dbReference>
<dbReference type="PROSITE" id="PS50404">
    <property type="entry name" value="GST_NTER"/>
    <property type="match status" value="1"/>
</dbReference>
<name>A0A0C3SB67_PHLG1</name>
<organism evidence="2 3">
    <name type="scientific">Phlebiopsis gigantea (strain 11061_1 CR5-6)</name>
    <name type="common">White-rot fungus</name>
    <name type="synonym">Peniophora gigantea</name>
    <dbReference type="NCBI Taxonomy" id="745531"/>
    <lineage>
        <taxon>Eukaryota</taxon>
        <taxon>Fungi</taxon>
        <taxon>Dikarya</taxon>
        <taxon>Basidiomycota</taxon>
        <taxon>Agaricomycotina</taxon>
        <taxon>Agaricomycetes</taxon>
        <taxon>Polyporales</taxon>
        <taxon>Phanerochaetaceae</taxon>
        <taxon>Phlebiopsis</taxon>
    </lineage>
</organism>
<keyword evidence="3" id="KW-1185">Reference proteome</keyword>
<dbReference type="HOGENOM" id="CLU_011226_4_4_1"/>
<dbReference type="EMBL" id="KN840492">
    <property type="protein sequence ID" value="KIP07685.1"/>
    <property type="molecule type" value="Genomic_DNA"/>
</dbReference>
<dbReference type="AlphaFoldDB" id="A0A0C3SB67"/>
<accession>A0A0C3SB67</accession>
<dbReference type="OrthoDB" id="4951845at2759"/>
<feature type="domain" description="GST N-terminal" evidence="1">
    <location>
        <begin position="11"/>
        <end position="102"/>
    </location>
</feature>
<dbReference type="STRING" id="745531.A0A0C3SB67"/>
<dbReference type="SUPFAM" id="SSF52833">
    <property type="entry name" value="Thioredoxin-like"/>
    <property type="match status" value="1"/>
</dbReference>
<dbReference type="InterPro" id="IPR004045">
    <property type="entry name" value="Glutathione_S-Trfase_N"/>
</dbReference>